<evidence type="ECO:0000256" key="6">
    <source>
        <dbReference type="ARBA" id="ARBA00022500"/>
    </source>
</evidence>
<dbReference type="Pfam" id="PF14842">
    <property type="entry name" value="FliG_N"/>
    <property type="match status" value="1"/>
</dbReference>
<evidence type="ECO:0000256" key="5">
    <source>
        <dbReference type="ARBA" id="ARBA00022475"/>
    </source>
</evidence>
<dbReference type="RefSeq" id="WP_406833087.1">
    <property type="nucleotide sequence ID" value="NZ_CP157483.1"/>
</dbReference>
<feature type="domain" description="Flagellar motor switch protein FliG middle" evidence="11">
    <location>
        <begin position="119"/>
        <end position="191"/>
    </location>
</feature>
<dbReference type="InterPro" id="IPR011002">
    <property type="entry name" value="FliG_a-hlx"/>
</dbReference>
<dbReference type="GO" id="GO:0006935">
    <property type="term" value="P:chemotaxis"/>
    <property type="evidence" value="ECO:0007669"/>
    <property type="project" value="UniProtKB-KW"/>
</dbReference>
<evidence type="ECO:0000259" key="11">
    <source>
        <dbReference type="Pfam" id="PF14841"/>
    </source>
</evidence>
<evidence type="ECO:0000256" key="2">
    <source>
        <dbReference type="ARBA" id="ARBA00004413"/>
    </source>
</evidence>
<dbReference type="GO" id="GO:0071973">
    <property type="term" value="P:bacterial-type flagellum-dependent cell motility"/>
    <property type="evidence" value="ECO:0007669"/>
    <property type="project" value="InterPro"/>
</dbReference>
<organism evidence="13">
    <name type="scientific">Pedococcus sp. KACC 23699</name>
    <dbReference type="NCBI Taxonomy" id="3149228"/>
    <lineage>
        <taxon>Bacteria</taxon>
        <taxon>Bacillati</taxon>
        <taxon>Actinomycetota</taxon>
        <taxon>Actinomycetes</taxon>
        <taxon>Micrococcales</taxon>
        <taxon>Intrasporangiaceae</taxon>
        <taxon>Pedococcus</taxon>
    </lineage>
</organism>
<comment type="similarity">
    <text evidence="3">Belongs to the FliG family.</text>
</comment>
<feature type="domain" description="Flagellar motor switch protein FliG C-terminal" evidence="10">
    <location>
        <begin position="221"/>
        <end position="328"/>
    </location>
</feature>
<keyword evidence="13" id="KW-0282">Flagellum</keyword>
<sequence>MSLTTMELTGLRKAAVLLVQLGSEDSAHVLRSLRPSEVEALTSEIARLDGADLPTQDAVLGEFEAMVSAQEFYIQGGLELAEEMLVKTLGPERAKEVLSRLSSSLKQTPFEFLRRVDARLLLTYLQDEHPQTISLVLAHMSAEQAAVVLSGLPEGMQAEVAHRLAVMDRTSPEIVKQVEGHLERRLANLVQSSDYSSVGGLGPLVGIINSSERSTERLILEGLEQRDPELAEEVRAHMFMFEDIVGLDDRAVQAVLRQADTKQLALALKGVSPEVRDKITRNMSERAGATLVEEIEVMGPVRLKQVEEAQAIVIRLIRSLEESGDIIISRGGGGDDLVL</sequence>
<keyword evidence="8" id="KW-0472">Membrane</keyword>
<dbReference type="Pfam" id="PF01706">
    <property type="entry name" value="FliG_C"/>
    <property type="match status" value="1"/>
</dbReference>
<dbReference type="Pfam" id="PF14841">
    <property type="entry name" value="FliG_M"/>
    <property type="match status" value="1"/>
</dbReference>
<evidence type="ECO:0000256" key="1">
    <source>
        <dbReference type="ARBA" id="ARBA00004117"/>
    </source>
</evidence>
<keyword evidence="13" id="KW-0969">Cilium</keyword>
<dbReference type="PANTHER" id="PTHR30534">
    <property type="entry name" value="FLAGELLAR MOTOR SWITCH PROTEIN FLIG"/>
    <property type="match status" value="1"/>
</dbReference>
<proteinExistence type="inferred from homology"/>
<dbReference type="GO" id="GO:0003774">
    <property type="term" value="F:cytoskeletal motor activity"/>
    <property type="evidence" value="ECO:0007669"/>
    <property type="project" value="InterPro"/>
</dbReference>
<comment type="subcellular location">
    <subcellularLocation>
        <location evidence="1">Bacterial flagellum basal body</location>
    </subcellularLocation>
    <subcellularLocation>
        <location evidence="2">Cell membrane</location>
        <topology evidence="2">Peripheral membrane protein</topology>
        <orientation evidence="2">Cytoplasmic side</orientation>
    </subcellularLocation>
</comment>
<dbReference type="PIRSF" id="PIRSF003161">
    <property type="entry name" value="FliG"/>
    <property type="match status" value="1"/>
</dbReference>
<protein>
    <recommendedName>
        <fullName evidence="4">Flagellar motor switch protein FliG</fullName>
    </recommendedName>
</protein>
<keyword evidence="9" id="KW-0975">Bacterial flagellum</keyword>
<gene>
    <name evidence="13" type="primary">fliG</name>
    <name evidence="13" type="ORF">ABEG17_09715</name>
</gene>
<dbReference type="GO" id="GO:0005886">
    <property type="term" value="C:plasma membrane"/>
    <property type="evidence" value="ECO:0007669"/>
    <property type="project" value="UniProtKB-SubCell"/>
</dbReference>
<evidence type="ECO:0000256" key="9">
    <source>
        <dbReference type="ARBA" id="ARBA00023143"/>
    </source>
</evidence>
<evidence type="ECO:0000256" key="7">
    <source>
        <dbReference type="ARBA" id="ARBA00022779"/>
    </source>
</evidence>
<dbReference type="GO" id="GO:0009425">
    <property type="term" value="C:bacterial-type flagellum basal body"/>
    <property type="evidence" value="ECO:0007669"/>
    <property type="project" value="UniProtKB-SubCell"/>
</dbReference>
<evidence type="ECO:0000259" key="12">
    <source>
        <dbReference type="Pfam" id="PF14842"/>
    </source>
</evidence>
<dbReference type="Gene3D" id="1.10.220.30">
    <property type="match status" value="3"/>
</dbReference>
<dbReference type="NCBIfam" id="TIGR00207">
    <property type="entry name" value="fliG"/>
    <property type="match status" value="1"/>
</dbReference>
<accession>A0AAU7JZ11</accession>
<name>A0AAU7JZ11_9MICO</name>
<evidence type="ECO:0000259" key="10">
    <source>
        <dbReference type="Pfam" id="PF01706"/>
    </source>
</evidence>
<evidence type="ECO:0000256" key="4">
    <source>
        <dbReference type="ARBA" id="ARBA00021870"/>
    </source>
</evidence>
<evidence type="ECO:0000256" key="3">
    <source>
        <dbReference type="ARBA" id="ARBA00010299"/>
    </source>
</evidence>
<keyword evidence="7" id="KW-0283">Flagellar rotation</keyword>
<dbReference type="InterPro" id="IPR028263">
    <property type="entry name" value="FliG_N"/>
</dbReference>
<dbReference type="InterPro" id="IPR023087">
    <property type="entry name" value="Flg_Motor_Flig_C"/>
</dbReference>
<dbReference type="AlphaFoldDB" id="A0AAU7JZ11"/>
<evidence type="ECO:0000256" key="8">
    <source>
        <dbReference type="ARBA" id="ARBA00023136"/>
    </source>
</evidence>
<reference evidence="13" key="1">
    <citation type="submission" date="2024-05" db="EMBL/GenBank/DDBJ databases">
        <authorList>
            <person name="Kim S."/>
            <person name="Heo J."/>
            <person name="Choi H."/>
            <person name="Choi Y."/>
            <person name="Kwon S.-W."/>
            <person name="Kim Y."/>
        </authorList>
    </citation>
    <scope>NUCLEOTIDE SEQUENCE</scope>
    <source>
        <strain evidence="13">KACC 23699</strain>
    </source>
</reference>
<dbReference type="PRINTS" id="PR00954">
    <property type="entry name" value="FLGMOTORFLIG"/>
</dbReference>
<evidence type="ECO:0000313" key="13">
    <source>
        <dbReference type="EMBL" id="XBO45585.1"/>
    </source>
</evidence>
<dbReference type="EMBL" id="CP157483">
    <property type="protein sequence ID" value="XBO45585.1"/>
    <property type="molecule type" value="Genomic_DNA"/>
</dbReference>
<dbReference type="InterPro" id="IPR000090">
    <property type="entry name" value="Flg_Motor_Flig"/>
</dbReference>
<keyword evidence="5" id="KW-1003">Cell membrane</keyword>
<keyword evidence="13" id="KW-0966">Cell projection</keyword>
<dbReference type="InterPro" id="IPR032779">
    <property type="entry name" value="FliG_M"/>
</dbReference>
<keyword evidence="6" id="KW-0145">Chemotaxis</keyword>
<dbReference type="PANTHER" id="PTHR30534:SF0">
    <property type="entry name" value="FLAGELLAR MOTOR SWITCH PROTEIN FLIG"/>
    <property type="match status" value="1"/>
</dbReference>
<dbReference type="SUPFAM" id="SSF48029">
    <property type="entry name" value="FliG"/>
    <property type="match status" value="2"/>
</dbReference>
<feature type="domain" description="Flagellar motor switch protein FliG N-terminal" evidence="12">
    <location>
        <begin position="7"/>
        <end position="110"/>
    </location>
</feature>